<dbReference type="InterPro" id="IPR051556">
    <property type="entry name" value="N-term/lysine_N-AcTrnsfr"/>
</dbReference>
<sequence length="178" mass="20905">MAGIIKEISKQDASELVELATRTFYDTFGSYYDDKDFDQFFKDNYTVEKFTQEINHVDSFHYFYQEDGANVGYIKMNINSAQTEEMGETYLEVQRIYFLKDFQGGGRGSQLIELAEKIAQEHNKHKIWLGVWEHNPRAQAFYKRHGFKVVGEHHFQTGDVTDTDLIMEKSYNDCFCSR</sequence>
<dbReference type="AlphaFoldDB" id="A0A6G4JDU7"/>
<dbReference type="EMBL" id="JAAJEE010000001">
    <property type="protein sequence ID" value="NGB34659.1"/>
    <property type="molecule type" value="Genomic_DNA"/>
</dbReference>
<dbReference type="InterPro" id="IPR000182">
    <property type="entry name" value="GNAT_dom"/>
</dbReference>
<gene>
    <name evidence="4" type="ORF">G0Y35_01005</name>
</gene>
<evidence type="ECO:0000256" key="2">
    <source>
        <dbReference type="ARBA" id="ARBA00023315"/>
    </source>
</evidence>
<reference evidence="4" key="1">
    <citation type="submission" date="2020-02" db="EMBL/GenBank/DDBJ databases">
        <title>Novel Insights Into The Classification of Staphylococcal Beta-Lactamases In Relation To The Cefazolin Inoculum Effect.</title>
        <authorList>
            <person name="Carvajal L.P."/>
            <person name="Rincon S."/>
            <person name="Echeverri A."/>
            <person name="Porras J."/>
            <person name="Rios R."/>
            <person name="Ordonez K."/>
            <person name="Seas C."/>
            <person name="Gomez-Villegas S."/>
            <person name="Diaz L."/>
            <person name="Arias C.A."/>
            <person name="Reyes J."/>
        </authorList>
    </citation>
    <scope>NUCLEOTIDE SEQUENCE</scope>
    <source>
        <strain evidence="4">UG250</strain>
    </source>
</reference>
<evidence type="ECO:0000313" key="4">
    <source>
        <dbReference type="EMBL" id="NGB34659.1"/>
    </source>
</evidence>
<organism evidence="4">
    <name type="scientific">Staphylococcus aureus</name>
    <dbReference type="NCBI Taxonomy" id="1280"/>
    <lineage>
        <taxon>Bacteria</taxon>
        <taxon>Bacillati</taxon>
        <taxon>Bacillota</taxon>
        <taxon>Bacilli</taxon>
        <taxon>Bacillales</taxon>
        <taxon>Staphylococcaceae</taxon>
        <taxon>Staphylococcus</taxon>
    </lineage>
</organism>
<keyword evidence="1 4" id="KW-0808">Transferase</keyword>
<dbReference type="Pfam" id="PF00583">
    <property type="entry name" value="Acetyltransf_1"/>
    <property type="match status" value="1"/>
</dbReference>
<evidence type="ECO:0000256" key="1">
    <source>
        <dbReference type="ARBA" id="ARBA00022679"/>
    </source>
</evidence>
<feature type="domain" description="N-acetyltransferase" evidence="3">
    <location>
        <begin position="3"/>
        <end position="172"/>
    </location>
</feature>
<dbReference type="SUPFAM" id="SSF55729">
    <property type="entry name" value="Acyl-CoA N-acyltransferases (Nat)"/>
    <property type="match status" value="1"/>
</dbReference>
<dbReference type="CDD" id="cd04301">
    <property type="entry name" value="NAT_SF"/>
    <property type="match status" value="1"/>
</dbReference>
<dbReference type="PANTHER" id="PTHR42919">
    <property type="entry name" value="N-ALPHA-ACETYLTRANSFERASE"/>
    <property type="match status" value="1"/>
</dbReference>
<evidence type="ECO:0000259" key="3">
    <source>
        <dbReference type="PROSITE" id="PS51186"/>
    </source>
</evidence>
<dbReference type="PROSITE" id="PS51186">
    <property type="entry name" value="GNAT"/>
    <property type="match status" value="1"/>
</dbReference>
<proteinExistence type="predicted"/>
<accession>A0A6G4JDU7</accession>
<keyword evidence="2" id="KW-0012">Acyltransferase</keyword>
<name>A0A6G4JDU7_STAAU</name>
<dbReference type="Gene3D" id="3.40.630.30">
    <property type="match status" value="1"/>
</dbReference>
<dbReference type="GO" id="GO:0016747">
    <property type="term" value="F:acyltransferase activity, transferring groups other than amino-acyl groups"/>
    <property type="evidence" value="ECO:0007669"/>
    <property type="project" value="InterPro"/>
</dbReference>
<comment type="caution">
    <text evidence="4">The sequence shown here is derived from an EMBL/GenBank/DDBJ whole genome shotgun (WGS) entry which is preliminary data.</text>
</comment>
<dbReference type="InterPro" id="IPR016181">
    <property type="entry name" value="Acyl_CoA_acyltransferase"/>
</dbReference>
<protein>
    <submittedName>
        <fullName evidence="4">GNAT family N-acetyltransferase</fullName>
    </submittedName>
</protein>
<dbReference type="PANTHER" id="PTHR42919:SF8">
    <property type="entry name" value="N-ALPHA-ACETYLTRANSFERASE 50"/>
    <property type="match status" value="1"/>
</dbReference>